<comment type="similarity">
    <text evidence="1">Belongs to the TTI2 family.</text>
</comment>
<keyword evidence="4" id="KW-1185">Reference proteome</keyword>
<dbReference type="GO" id="GO:0005829">
    <property type="term" value="C:cytosol"/>
    <property type="evidence" value="ECO:0007669"/>
    <property type="project" value="TreeGrafter"/>
</dbReference>
<accession>A0AA35S1J5</accession>
<feature type="region of interest" description="Disordered" evidence="2">
    <location>
        <begin position="148"/>
        <end position="182"/>
    </location>
</feature>
<evidence type="ECO:0000313" key="3">
    <source>
        <dbReference type="EMBL" id="CAI8021244.1"/>
    </source>
</evidence>
<evidence type="ECO:0000313" key="4">
    <source>
        <dbReference type="Proteomes" id="UP001174909"/>
    </source>
</evidence>
<proteinExistence type="inferred from homology"/>
<reference evidence="3" key="1">
    <citation type="submission" date="2023-03" db="EMBL/GenBank/DDBJ databases">
        <authorList>
            <person name="Steffen K."/>
            <person name="Cardenas P."/>
        </authorList>
    </citation>
    <scope>NUCLEOTIDE SEQUENCE</scope>
</reference>
<dbReference type="GO" id="GO:0110078">
    <property type="term" value="C:TTT Hsp90 cochaperone complex"/>
    <property type="evidence" value="ECO:0007669"/>
    <property type="project" value="InterPro"/>
</dbReference>
<protein>
    <submittedName>
        <fullName evidence="3">TELO2-interacting protein 2</fullName>
    </submittedName>
</protein>
<dbReference type="Pfam" id="PF10521">
    <property type="entry name" value="Tti2"/>
    <property type="match status" value="1"/>
</dbReference>
<name>A0AA35S1J5_GEOBA</name>
<dbReference type="SUPFAM" id="SSF48371">
    <property type="entry name" value="ARM repeat"/>
    <property type="match status" value="1"/>
</dbReference>
<dbReference type="InterPro" id="IPR018870">
    <property type="entry name" value="Tti2"/>
</dbReference>
<evidence type="ECO:0000256" key="1">
    <source>
        <dbReference type="ARBA" id="ARBA00034736"/>
    </source>
</evidence>
<dbReference type="AlphaFoldDB" id="A0AA35S1J5"/>
<dbReference type="InterPro" id="IPR011989">
    <property type="entry name" value="ARM-like"/>
</dbReference>
<dbReference type="EMBL" id="CASHTH010001875">
    <property type="protein sequence ID" value="CAI8021244.1"/>
    <property type="molecule type" value="Genomic_DNA"/>
</dbReference>
<sequence>MDTWAAELEHRLEALEIDASLHTPAQDEENSDEEQPKVVQATEVVARYEEALRRLAGDVDRLPVILEDESQKPGAKETVCRLVLTLSAHLGKHYWTSPSSRLQARGVLDRVIAACGCSSTLELLIGRPESHDTPHDSHMTSPYVSMATKAEETAESRGPNSIASIDNEAVGREREKDGGRDNNMVFRGGVIKSLLLLLRSRLTAESWKKQPTAKHALIWTLRQLKHPHLSPHINSFLPPLLMLVDDHESYHKTLGLSGLTHLISNTDPTELRWYGRADVIYEAIKSMLYMREEAIIHSLHSCLIILLPVIEGPPTTTVTMPTKPTRTDEVFRILLNNIDMESKITLRKAYVGYVGSYIDLLGIYTARHIKQFLRVVVECLEYPDYCGEETRMQTLKALMMLMKHIWPRVPCHKSEIIKILLKLVSDLCPQEDLIPSKPEILRQLELVSECLSTLQLCCDNMEDVYRSLQRDCGGHRGLQFCLETSLKNMECRQ</sequence>
<evidence type="ECO:0000256" key="2">
    <source>
        <dbReference type="SAM" id="MobiDB-lite"/>
    </source>
</evidence>
<dbReference type="GO" id="GO:0005634">
    <property type="term" value="C:nucleus"/>
    <property type="evidence" value="ECO:0007669"/>
    <property type="project" value="TreeGrafter"/>
</dbReference>
<comment type="caution">
    <text evidence="3">The sequence shown here is derived from an EMBL/GenBank/DDBJ whole genome shotgun (WGS) entry which is preliminary data.</text>
</comment>
<feature type="compositionally biased region" description="Basic and acidic residues" evidence="2">
    <location>
        <begin position="169"/>
        <end position="180"/>
    </location>
</feature>
<dbReference type="Gene3D" id="1.25.10.10">
    <property type="entry name" value="Leucine-rich Repeat Variant"/>
    <property type="match status" value="1"/>
</dbReference>
<gene>
    <name evidence="3" type="ORF">GBAR_LOCUS12622</name>
</gene>
<dbReference type="PANTHER" id="PTHR32226:SF2">
    <property type="entry name" value="TELO2-INTERACTING PROTEIN 2"/>
    <property type="match status" value="1"/>
</dbReference>
<dbReference type="Proteomes" id="UP001174909">
    <property type="component" value="Unassembled WGS sequence"/>
</dbReference>
<organism evidence="3 4">
    <name type="scientific">Geodia barretti</name>
    <name type="common">Barrett's horny sponge</name>
    <dbReference type="NCBI Taxonomy" id="519541"/>
    <lineage>
        <taxon>Eukaryota</taxon>
        <taxon>Metazoa</taxon>
        <taxon>Porifera</taxon>
        <taxon>Demospongiae</taxon>
        <taxon>Heteroscleromorpha</taxon>
        <taxon>Tetractinellida</taxon>
        <taxon>Astrophorina</taxon>
        <taxon>Geodiidae</taxon>
        <taxon>Geodia</taxon>
    </lineage>
</organism>
<dbReference type="PANTHER" id="PTHR32226">
    <property type="entry name" value="TELO2-INTERACTING PROTEIN 2"/>
    <property type="match status" value="1"/>
</dbReference>
<dbReference type="InterPro" id="IPR016024">
    <property type="entry name" value="ARM-type_fold"/>
</dbReference>